<dbReference type="STRING" id="2594813.A0A395MBA4"/>
<gene>
    <name evidence="6" type="ORF">FIE12Z_10660</name>
</gene>
<evidence type="ECO:0000313" key="7">
    <source>
        <dbReference type="Proteomes" id="UP000265631"/>
    </source>
</evidence>
<keyword evidence="3" id="KW-0539">Nucleus</keyword>
<dbReference type="EMBL" id="PXXK01000375">
    <property type="protein sequence ID" value="RFN45100.1"/>
    <property type="molecule type" value="Genomic_DNA"/>
</dbReference>
<sequence length="466" mass="53381">MSQAIKEGDILLALQALQNDPKLSLRRAAKLYNVDHRRLSDRKKGIRSRRDIMPNSRKLSDLEEQILLQSIIDLDSRGFPPQIRIVEDMANRLLAARNKPPVGKRWASNFIERQPELQKRLPRTYGYKRALCEDPTIIRNWFRLIENTIMKYGIQPDDIWNFDETGFIMGKIQPKKVVTTAERRGRPKLVQPGNREWVTVIEAVSAEGQSIPPFIIVKGKKHLRSWYEGSTLPVDWAITLSENGWTNNKLGLDWLKHFNEHTINRSVGTYRLLIIDGHESHHSADFEAYCKENNIITLCIPPHSSHLLQPLDVGCFGPLKKAYSREIEHLIRRRIGHIDKATFFSAFYAAHQAAITERNIKGGFRGAGLAPFDPENVISKLDIQLRTPTPPDEDVSRAQPWTPKTPRTVTEADLHSEYLQRRIRRHHSSSPESILEALQSLTNQRTSRGKCNTKSEEKSKKNPATG</sequence>
<dbReference type="Gene3D" id="3.30.420.10">
    <property type="entry name" value="Ribonuclease H-like superfamily/Ribonuclease H"/>
    <property type="match status" value="1"/>
</dbReference>
<comment type="caution">
    <text evidence="6">The sequence shown here is derived from an EMBL/GenBank/DDBJ whole genome shotgun (WGS) entry which is preliminary data.</text>
</comment>
<comment type="subcellular location">
    <subcellularLocation>
        <location evidence="1">Nucleus</location>
    </subcellularLocation>
</comment>
<feature type="compositionally biased region" description="Polar residues" evidence="4">
    <location>
        <begin position="439"/>
        <end position="452"/>
    </location>
</feature>
<evidence type="ECO:0000256" key="2">
    <source>
        <dbReference type="ARBA" id="ARBA00023125"/>
    </source>
</evidence>
<dbReference type="InterPro" id="IPR004875">
    <property type="entry name" value="DDE_SF_endonuclease_dom"/>
</dbReference>
<dbReference type="PANTHER" id="PTHR19303:SF74">
    <property type="entry name" value="POGO TRANSPOSABLE ELEMENT WITH KRAB DOMAIN"/>
    <property type="match status" value="1"/>
</dbReference>
<accession>A0A395MBA4</accession>
<feature type="region of interest" description="Disordered" evidence="4">
    <location>
        <begin position="424"/>
        <end position="466"/>
    </location>
</feature>
<feature type="domain" description="HTH CENPB-type" evidence="5">
    <location>
        <begin position="51"/>
        <end position="120"/>
    </location>
</feature>
<protein>
    <recommendedName>
        <fullName evidence="5">HTH CENPB-type domain-containing protein</fullName>
    </recommendedName>
</protein>
<dbReference type="InterPro" id="IPR036397">
    <property type="entry name" value="RNaseH_sf"/>
</dbReference>
<evidence type="ECO:0000256" key="1">
    <source>
        <dbReference type="ARBA" id="ARBA00004123"/>
    </source>
</evidence>
<dbReference type="Pfam" id="PF05225">
    <property type="entry name" value="HTH_psq"/>
    <property type="match status" value="1"/>
</dbReference>
<proteinExistence type="predicted"/>
<evidence type="ECO:0000313" key="6">
    <source>
        <dbReference type="EMBL" id="RFN45100.1"/>
    </source>
</evidence>
<dbReference type="PANTHER" id="PTHR19303">
    <property type="entry name" value="TRANSPOSON"/>
    <property type="match status" value="1"/>
</dbReference>
<keyword evidence="7" id="KW-1185">Reference proteome</keyword>
<evidence type="ECO:0000256" key="4">
    <source>
        <dbReference type="SAM" id="MobiDB-lite"/>
    </source>
</evidence>
<dbReference type="Proteomes" id="UP000265631">
    <property type="component" value="Unassembled WGS sequence"/>
</dbReference>
<dbReference type="InterPro" id="IPR007889">
    <property type="entry name" value="HTH_Psq"/>
</dbReference>
<dbReference type="InterPro" id="IPR006600">
    <property type="entry name" value="HTH_CenpB_DNA-bd_dom"/>
</dbReference>
<dbReference type="GO" id="GO:0005634">
    <property type="term" value="C:nucleus"/>
    <property type="evidence" value="ECO:0007669"/>
    <property type="project" value="UniProtKB-SubCell"/>
</dbReference>
<dbReference type="Pfam" id="PF03221">
    <property type="entry name" value="HTH_Tnp_Tc5"/>
    <property type="match status" value="1"/>
</dbReference>
<name>A0A395MBA4_9HYPO</name>
<evidence type="ECO:0000259" key="5">
    <source>
        <dbReference type="PROSITE" id="PS51253"/>
    </source>
</evidence>
<dbReference type="SMART" id="SM00674">
    <property type="entry name" value="CENPB"/>
    <property type="match status" value="1"/>
</dbReference>
<keyword evidence="2" id="KW-0238">DNA-binding</keyword>
<dbReference type="Pfam" id="PF03184">
    <property type="entry name" value="DDE_1"/>
    <property type="match status" value="1"/>
</dbReference>
<dbReference type="AlphaFoldDB" id="A0A395MBA4"/>
<dbReference type="PROSITE" id="PS51253">
    <property type="entry name" value="HTH_CENPB"/>
    <property type="match status" value="1"/>
</dbReference>
<dbReference type="InterPro" id="IPR050863">
    <property type="entry name" value="CenT-Element_Derived"/>
</dbReference>
<dbReference type="GO" id="GO:0003677">
    <property type="term" value="F:DNA binding"/>
    <property type="evidence" value="ECO:0007669"/>
    <property type="project" value="UniProtKB-KW"/>
</dbReference>
<feature type="region of interest" description="Disordered" evidence="4">
    <location>
        <begin position="386"/>
        <end position="410"/>
    </location>
</feature>
<evidence type="ECO:0000256" key="3">
    <source>
        <dbReference type="ARBA" id="ARBA00023242"/>
    </source>
</evidence>
<reference evidence="6 7" key="1">
    <citation type="journal article" date="2018" name="PLoS Pathog.">
        <title>Evolution of structural diversity of trichothecenes, a family of toxins produced by plant pathogenic and entomopathogenic fungi.</title>
        <authorList>
            <person name="Proctor R.H."/>
            <person name="McCormick S.P."/>
            <person name="Kim H.S."/>
            <person name="Cardoza R.E."/>
            <person name="Stanley A.M."/>
            <person name="Lindo L."/>
            <person name="Kelly A."/>
            <person name="Brown D.W."/>
            <person name="Lee T."/>
            <person name="Vaughan M.M."/>
            <person name="Alexander N.J."/>
            <person name="Busman M."/>
            <person name="Gutierrez S."/>
        </authorList>
    </citation>
    <scope>NUCLEOTIDE SEQUENCE [LARGE SCALE GENOMIC DNA]</scope>
    <source>
        <strain evidence="6 7">NRRL 13405</strain>
    </source>
</reference>
<organism evidence="6 7">
    <name type="scientific">Fusarium flagelliforme</name>
    <dbReference type="NCBI Taxonomy" id="2675880"/>
    <lineage>
        <taxon>Eukaryota</taxon>
        <taxon>Fungi</taxon>
        <taxon>Dikarya</taxon>
        <taxon>Ascomycota</taxon>
        <taxon>Pezizomycotina</taxon>
        <taxon>Sordariomycetes</taxon>
        <taxon>Hypocreomycetidae</taxon>
        <taxon>Hypocreales</taxon>
        <taxon>Nectriaceae</taxon>
        <taxon>Fusarium</taxon>
        <taxon>Fusarium incarnatum-equiseti species complex</taxon>
    </lineage>
</organism>